<dbReference type="InterPro" id="IPR023214">
    <property type="entry name" value="HAD_sf"/>
</dbReference>
<protein>
    <recommendedName>
        <fullName evidence="3">IC domain protein, HAD ATPase, P-type family</fullName>
    </recommendedName>
</protein>
<dbReference type="OrthoDB" id="3352408at2759"/>
<accession>A0A2G9U818</accession>
<keyword evidence="2" id="KW-1185">Reference proteome</keyword>
<dbReference type="Gene3D" id="3.40.1110.10">
    <property type="entry name" value="Calcium-transporting ATPase, cytoplasmic domain N"/>
    <property type="match status" value="1"/>
</dbReference>
<organism evidence="1 2">
    <name type="scientific">Teladorsagia circumcincta</name>
    <name type="common">Brown stomach worm</name>
    <name type="synonym">Ostertagia circumcincta</name>
    <dbReference type="NCBI Taxonomy" id="45464"/>
    <lineage>
        <taxon>Eukaryota</taxon>
        <taxon>Metazoa</taxon>
        <taxon>Ecdysozoa</taxon>
        <taxon>Nematoda</taxon>
        <taxon>Chromadorea</taxon>
        <taxon>Rhabditida</taxon>
        <taxon>Rhabditina</taxon>
        <taxon>Rhabditomorpha</taxon>
        <taxon>Strongyloidea</taxon>
        <taxon>Trichostrongylidae</taxon>
        <taxon>Teladorsagia</taxon>
    </lineage>
</organism>
<reference evidence="1 2" key="1">
    <citation type="submission" date="2015-09" db="EMBL/GenBank/DDBJ databases">
        <title>Draft genome of the parasitic nematode Teladorsagia circumcincta isolate WARC Sus (inbred).</title>
        <authorList>
            <person name="Mitreva M."/>
        </authorList>
    </citation>
    <scope>NUCLEOTIDE SEQUENCE [LARGE SCALE GENOMIC DNA]</scope>
    <source>
        <strain evidence="1 2">S</strain>
    </source>
</reference>
<dbReference type="Gene3D" id="3.40.50.1000">
    <property type="entry name" value="HAD superfamily/HAD-like"/>
    <property type="match status" value="1"/>
</dbReference>
<proteinExistence type="predicted"/>
<dbReference type="GO" id="GO:0000166">
    <property type="term" value="F:nucleotide binding"/>
    <property type="evidence" value="ECO:0007669"/>
    <property type="project" value="InterPro"/>
</dbReference>
<evidence type="ECO:0008006" key="3">
    <source>
        <dbReference type="Google" id="ProtNLM"/>
    </source>
</evidence>
<dbReference type="Proteomes" id="UP000230423">
    <property type="component" value="Unassembled WGS sequence"/>
</dbReference>
<evidence type="ECO:0000313" key="2">
    <source>
        <dbReference type="Proteomes" id="UP000230423"/>
    </source>
</evidence>
<dbReference type="InterPro" id="IPR036412">
    <property type="entry name" value="HAD-like_sf"/>
</dbReference>
<gene>
    <name evidence="1" type="ORF">TELCIR_12466</name>
</gene>
<dbReference type="AlphaFoldDB" id="A0A2G9U818"/>
<dbReference type="PRINTS" id="PR00119">
    <property type="entry name" value="CATATPASE"/>
</dbReference>
<dbReference type="SUPFAM" id="SSF56784">
    <property type="entry name" value="HAD-like"/>
    <property type="match status" value="1"/>
</dbReference>
<evidence type="ECO:0000313" key="1">
    <source>
        <dbReference type="EMBL" id="PIO65842.1"/>
    </source>
</evidence>
<dbReference type="InterPro" id="IPR023299">
    <property type="entry name" value="ATPase_P-typ_cyto_dom_N"/>
</dbReference>
<sequence length="75" mass="7653">MARGDTMQSLMLVGMVGMLDPPRVGAADAISMVRASGVDVKLITGDAQETAQSIAIVPEQCGSDSGEMLGVCQSP</sequence>
<name>A0A2G9U818_TELCI</name>
<dbReference type="EMBL" id="KZ348680">
    <property type="protein sequence ID" value="PIO65842.1"/>
    <property type="molecule type" value="Genomic_DNA"/>
</dbReference>